<keyword evidence="8 10" id="KW-0472">Membrane</keyword>
<evidence type="ECO:0000256" key="7">
    <source>
        <dbReference type="ARBA" id="ARBA00022989"/>
    </source>
</evidence>
<keyword evidence="5 10" id="KW-0812">Transmembrane</keyword>
<evidence type="ECO:0000256" key="2">
    <source>
        <dbReference type="ARBA" id="ARBA00006065"/>
    </source>
</evidence>
<dbReference type="Pfam" id="PF03901">
    <property type="entry name" value="Glyco_transf_22"/>
    <property type="match status" value="1"/>
</dbReference>
<feature type="transmembrane region" description="Helical" evidence="10">
    <location>
        <begin position="274"/>
        <end position="299"/>
    </location>
</feature>
<evidence type="ECO:0000313" key="12">
    <source>
        <dbReference type="EMBL" id="CAH7689254.1"/>
    </source>
</evidence>
<evidence type="ECO:0000313" key="13">
    <source>
        <dbReference type="Proteomes" id="UP001153365"/>
    </source>
</evidence>
<feature type="transmembrane region" description="Helical" evidence="10">
    <location>
        <begin position="236"/>
        <end position="262"/>
    </location>
</feature>
<keyword evidence="3 10" id="KW-0328">Glycosyltransferase</keyword>
<evidence type="ECO:0000256" key="9">
    <source>
        <dbReference type="ARBA" id="ARBA00024708"/>
    </source>
</evidence>
<dbReference type="PANTHER" id="PTHR22760:SF4">
    <property type="entry name" value="GPI MANNOSYLTRANSFERASE 3"/>
    <property type="match status" value="1"/>
</dbReference>
<dbReference type="PANTHER" id="PTHR22760">
    <property type="entry name" value="GLYCOSYLTRANSFERASE"/>
    <property type="match status" value="1"/>
</dbReference>
<name>A0AAV0BPI5_PHAPC</name>
<comment type="subcellular location">
    <subcellularLocation>
        <location evidence="1 10">Endoplasmic reticulum membrane</location>
        <topology evidence="1 10">Multi-pass membrane protein</topology>
    </subcellularLocation>
</comment>
<comment type="caution">
    <text evidence="10">Lacks conserved residue(s) required for the propagation of feature annotation.</text>
</comment>
<evidence type="ECO:0000256" key="3">
    <source>
        <dbReference type="ARBA" id="ARBA00022676"/>
    </source>
</evidence>
<feature type="region of interest" description="Disordered" evidence="11">
    <location>
        <begin position="433"/>
        <end position="453"/>
    </location>
</feature>
<evidence type="ECO:0000256" key="11">
    <source>
        <dbReference type="SAM" id="MobiDB-lite"/>
    </source>
</evidence>
<keyword evidence="7 10" id="KW-1133">Transmembrane helix</keyword>
<accession>A0AAV0BPI5</accession>
<feature type="transmembrane region" description="Helical" evidence="10">
    <location>
        <begin position="330"/>
        <end position="353"/>
    </location>
</feature>
<feature type="transmembrane region" description="Helical" evidence="10">
    <location>
        <begin position="467"/>
        <end position="487"/>
    </location>
</feature>
<dbReference type="InterPro" id="IPR005599">
    <property type="entry name" value="GPI_mannosylTrfase"/>
</dbReference>
<keyword evidence="13" id="KW-1185">Reference proteome</keyword>
<gene>
    <name evidence="12" type="ORF">PPACK8108_LOCUS24288</name>
</gene>
<dbReference type="EC" id="2.4.1.-" evidence="10"/>
<dbReference type="AlphaFoldDB" id="A0AAV0BPI5"/>
<comment type="caution">
    <text evidence="12">The sequence shown here is derived from an EMBL/GenBank/DDBJ whole genome shotgun (WGS) entry which is preliminary data.</text>
</comment>
<protein>
    <recommendedName>
        <fullName evidence="10">Mannosyltransferase</fullName>
        <ecNumber evidence="10">2.4.1.-</ecNumber>
    </recommendedName>
</protein>
<evidence type="ECO:0000256" key="6">
    <source>
        <dbReference type="ARBA" id="ARBA00022824"/>
    </source>
</evidence>
<keyword evidence="4" id="KW-0808">Transferase</keyword>
<comment type="similarity">
    <text evidence="2">Belongs to the glycosyltransferase 22 family. PIGB subfamily.</text>
</comment>
<evidence type="ECO:0000256" key="8">
    <source>
        <dbReference type="ARBA" id="ARBA00023136"/>
    </source>
</evidence>
<evidence type="ECO:0000256" key="1">
    <source>
        <dbReference type="ARBA" id="ARBA00004477"/>
    </source>
</evidence>
<dbReference type="Proteomes" id="UP001153365">
    <property type="component" value="Unassembled WGS sequence"/>
</dbReference>
<dbReference type="GO" id="GO:0000026">
    <property type="term" value="F:alpha-1,2-mannosyltransferase activity"/>
    <property type="evidence" value="ECO:0007669"/>
    <property type="project" value="TreeGrafter"/>
</dbReference>
<dbReference type="GO" id="GO:0005789">
    <property type="term" value="C:endoplasmic reticulum membrane"/>
    <property type="evidence" value="ECO:0007669"/>
    <property type="project" value="UniProtKB-SubCell"/>
</dbReference>
<sequence length="740" mass="85580">MMMKYQQQMRRTTTTTTTTVGMKLLPSYQTILIVLVYRFLNCLISRTFFQPDEFYQSIEISHRIVFGYGYQTWEWRNDENGRLRGPIHPLIFVPGYKLLKILGIDDIGNLILIVPKITQAIISTVNDLATFVLAKRLLKPIYGPAAVSKRFEWYISSIDQNTVLTHHHRFLLFTSLKLRCAFKIIHLQLACSLTSFFNAYAGIRTLSNSTETALTACALAFWPWTGDSILRSWSDMIISIVFISLTIIIRPSSALFWSLLIFQLLKNSRGEARLDVISLFAVMGVISAFICFLIDSSFYGTPTFTPYNFLKQNVLNDISSFYGPNRWHFYFTQAFTFVNLSTFPTVLIGMISLSKKSSLSKFKSNQNNSHDHYLNEEDRNQSTRLRSARFVVLGTMIGLSMIDHKEFRFIQPLIPLFNCFAARAMVENYLSANPDNDQEDVDQKRKRTGGGMIKGLGRSIRSRPVGFILRSMISIGVGIYFLSFHYLGQVSVMDYLRHRPDQELKSVGFLMPCHSTPWQSHLHKPRLDPIVKRKIDGNVEVEEVEERMWMLSCEPRIKGLLSNNDEKNLLKEDLEDESDRFYKDINGFIKLNFPSSVDPKFPPNLKTKIRHLSKPFNETSSKDDKINHGSIGNSSSKLIRVEEKRNYQWPSHLVIFESLLYPIEKDRRPDLQKIEKNDDERDFNSNGISSSKHLGLINHLGKDYLNRLGYELDFNCFNGFFHYDQSRRGGRVLVFKWKVR</sequence>
<evidence type="ECO:0000256" key="10">
    <source>
        <dbReference type="RuleBase" id="RU363075"/>
    </source>
</evidence>
<evidence type="ECO:0000256" key="4">
    <source>
        <dbReference type="ARBA" id="ARBA00022679"/>
    </source>
</evidence>
<dbReference type="EMBL" id="CALTRL010006054">
    <property type="protein sequence ID" value="CAH7689254.1"/>
    <property type="molecule type" value="Genomic_DNA"/>
</dbReference>
<dbReference type="GO" id="GO:0006506">
    <property type="term" value="P:GPI anchor biosynthetic process"/>
    <property type="evidence" value="ECO:0007669"/>
    <property type="project" value="TreeGrafter"/>
</dbReference>
<keyword evidence="6 10" id="KW-0256">Endoplasmic reticulum</keyword>
<reference evidence="12" key="1">
    <citation type="submission" date="2022-06" db="EMBL/GenBank/DDBJ databases">
        <authorList>
            <consortium name="SYNGENTA / RWTH Aachen University"/>
        </authorList>
    </citation>
    <scope>NUCLEOTIDE SEQUENCE</scope>
</reference>
<comment type="function">
    <text evidence="9">Mannosyltransferase involved in glycosylphosphatidylinositol-anchor biosynthesis. Transfers the third mannose to Man2-GlcN-acyl-PI during GPI precursor assembly.</text>
</comment>
<organism evidence="12 13">
    <name type="scientific">Phakopsora pachyrhizi</name>
    <name type="common">Asian soybean rust disease fungus</name>
    <dbReference type="NCBI Taxonomy" id="170000"/>
    <lineage>
        <taxon>Eukaryota</taxon>
        <taxon>Fungi</taxon>
        <taxon>Dikarya</taxon>
        <taxon>Basidiomycota</taxon>
        <taxon>Pucciniomycotina</taxon>
        <taxon>Pucciniomycetes</taxon>
        <taxon>Pucciniales</taxon>
        <taxon>Phakopsoraceae</taxon>
        <taxon>Phakopsora</taxon>
    </lineage>
</organism>
<evidence type="ECO:0000256" key="5">
    <source>
        <dbReference type="ARBA" id="ARBA00022692"/>
    </source>
</evidence>
<proteinExistence type="inferred from homology"/>